<organism evidence="1">
    <name type="scientific">Clandestinovirus</name>
    <dbReference type="NCBI Taxonomy" id="2831644"/>
    <lineage>
        <taxon>Viruses</taxon>
    </lineage>
</organism>
<gene>
    <name evidence="1" type="ORF">KOM_12_299</name>
</gene>
<dbReference type="EMBL" id="MZ420154">
    <property type="protein sequence ID" value="QYA18568.1"/>
    <property type="molecule type" value="Genomic_DNA"/>
</dbReference>
<reference evidence="1" key="1">
    <citation type="submission" date="2021-06" db="EMBL/GenBank/DDBJ databases">
        <authorList>
            <person name="Rolland C."/>
        </authorList>
    </citation>
    <scope>NUCLEOTIDE SEQUENCE</scope>
    <source>
        <strain evidence="1">347.936635</strain>
    </source>
</reference>
<proteinExistence type="predicted"/>
<protein>
    <submittedName>
        <fullName evidence="1">Uncharacterized protein</fullName>
    </submittedName>
</protein>
<sequence>MPYTVASKCALVCKDWNSEVCYTLHDQQTIPYQCWESLMTEQGTMYRVAQRRYTVISIFDALLTYKYCYMGSSSPNYSFTTNKDGDIIHMTIRDYAFDRLIRAFHWNQGNVKGTWVTVNISGKHYTFPFNIALLETKTAKK</sequence>
<accession>A0A8F8KKX2</accession>
<name>A0A8F8KKX2_9VIRU</name>
<evidence type="ECO:0000313" key="1">
    <source>
        <dbReference type="EMBL" id="QYA18568.1"/>
    </source>
</evidence>